<dbReference type="Pfam" id="PF21787">
    <property type="entry name" value="TNP-like_RNaseH_N"/>
    <property type="match status" value="1"/>
</dbReference>
<dbReference type="Proteomes" id="UP001652700">
    <property type="component" value="Unplaced"/>
</dbReference>
<dbReference type="EnsemblMetazoa" id="XM_050652797.1">
    <property type="protein sequence ID" value="XP_050508754.1"/>
    <property type="gene ID" value="LOC126885962"/>
</dbReference>
<dbReference type="InterPro" id="IPR048365">
    <property type="entry name" value="TNP-like_RNaseH_N"/>
</dbReference>
<feature type="domain" description="Transposable element P transposase-like RNase H" evidence="1">
    <location>
        <begin position="393"/>
        <end position="473"/>
    </location>
</feature>
<dbReference type="GeneID" id="126885962"/>
<proteinExistence type="predicted"/>
<evidence type="ECO:0000313" key="3">
    <source>
        <dbReference type="Proteomes" id="UP001652700"/>
    </source>
</evidence>
<name>A0ABM5KEY6_DIAVI</name>
<evidence type="ECO:0000259" key="1">
    <source>
        <dbReference type="Pfam" id="PF21787"/>
    </source>
</evidence>
<sequence>MELSEDSIKREQNVLKCHKDGDSLEEEQHVNVQVKSELECMKFETDYTQDSLLDWYRSDDIKIEHTSQPEISSPFPLIPKQEVKTELNEHNLGVNVGCETQLQSTNTEELDLDKEVKLEIGVSTEIHPEKHCRRTKTSKSLSSIGKQSNRINLISNHVIKPGETEKEAQSGFAISQDHCYAQSTRCMELNDHNSVSCSKEYNSEATVDTTLTAISQDHCYAQSIRCMKLNDHNYVSCSNEYNSEATVDTPLPFNETTEQGPKNILRQCGIRRNDLTPRKKKLYTEIRRLYKKYNHTKISKLSFKKRLAESEKFQKTFLLQENIDKLNYMSSLLIKCQFREADKSKKQRRFTIDEKIMALTLYKQSSRSYRFLCKIFILSSKATLHRLLIKIHFEPGLNSNIFQSLEQKVEKLDDTEKFVSLIFDEMSLMPGLNYNERQGFIEGFEDFGDGRSTYICDHVLFFMIRGIKSNIKLQ</sequence>
<keyword evidence="3" id="KW-1185">Reference proteome</keyword>
<organism evidence="2 3">
    <name type="scientific">Diabrotica virgifera virgifera</name>
    <name type="common">western corn rootworm</name>
    <dbReference type="NCBI Taxonomy" id="50390"/>
    <lineage>
        <taxon>Eukaryota</taxon>
        <taxon>Metazoa</taxon>
        <taxon>Ecdysozoa</taxon>
        <taxon>Arthropoda</taxon>
        <taxon>Hexapoda</taxon>
        <taxon>Insecta</taxon>
        <taxon>Pterygota</taxon>
        <taxon>Neoptera</taxon>
        <taxon>Endopterygota</taxon>
        <taxon>Coleoptera</taxon>
        <taxon>Polyphaga</taxon>
        <taxon>Cucujiformia</taxon>
        <taxon>Chrysomeloidea</taxon>
        <taxon>Chrysomelidae</taxon>
        <taxon>Galerucinae</taxon>
        <taxon>Diabroticina</taxon>
        <taxon>Diabroticites</taxon>
        <taxon>Diabrotica</taxon>
    </lineage>
</organism>
<dbReference type="RefSeq" id="XP_050508754.1">
    <property type="nucleotide sequence ID" value="XM_050652797.1"/>
</dbReference>
<accession>A0ABM5KEY6</accession>
<reference evidence="2" key="1">
    <citation type="submission" date="2025-05" db="UniProtKB">
        <authorList>
            <consortium name="EnsemblMetazoa"/>
        </authorList>
    </citation>
    <scope>IDENTIFICATION</scope>
</reference>
<evidence type="ECO:0000313" key="2">
    <source>
        <dbReference type="EnsemblMetazoa" id="XP_050508754.1"/>
    </source>
</evidence>
<protein>
    <recommendedName>
        <fullName evidence="1">Transposable element P transposase-like RNase H domain-containing protein</fullName>
    </recommendedName>
</protein>